<dbReference type="STRING" id="33097.A0A150GB33"/>
<proteinExistence type="predicted"/>
<accession>A0A150GB33</accession>
<dbReference type="EMBL" id="LSYV01000043">
    <property type="protein sequence ID" value="KXZ46570.1"/>
    <property type="molecule type" value="Genomic_DNA"/>
</dbReference>
<feature type="compositionally biased region" description="Pro residues" evidence="1">
    <location>
        <begin position="127"/>
        <end position="150"/>
    </location>
</feature>
<evidence type="ECO:0000313" key="3">
    <source>
        <dbReference type="Proteomes" id="UP000075714"/>
    </source>
</evidence>
<dbReference type="AlphaFoldDB" id="A0A150GB33"/>
<gene>
    <name evidence="2" type="ORF">GPECTOR_42g779</name>
</gene>
<comment type="caution">
    <text evidence="2">The sequence shown here is derived from an EMBL/GenBank/DDBJ whole genome shotgun (WGS) entry which is preliminary data.</text>
</comment>
<evidence type="ECO:0000256" key="1">
    <source>
        <dbReference type="SAM" id="MobiDB-lite"/>
    </source>
</evidence>
<name>A0A150GB33_GONPE</name>
<reference evidence="3" key="1">
    <citation type="journal article" date="2016" name="Nat. Commun.">
        <title>The Gonium pectorale genome demonstrates co-option of cell cycle regulation during the evolution of multicellularity.</title>
        <authorList>
            <person name="Hanschen E.R."/>
            <person name="Marriage T.N."/>
            <person name="Ferris P.J."/>
            <person name="Hamaji T."/>
            <person name="Toyoda A."/>
            <person name="Fujiyama A."/>
            <person name="Neme R."/>
            <person name="Noguchi H."/>
            <person name="Minakuchi Y."/>
            <person name="Suzuki M."/>
            <person name="Kawai-Toyooka H."/>
            <person name="Smith D.R."/>
            <person name="Sparks H."/>
            <person name="Anderson J."/>
            <person name="Bakaric R."/>
            <person name="Luria V."/>
            <person name="Karger A."/>
            <person name="Kirschner M.W."/>
            <person name="Durand P.M."/>
            <person name="Michod R.E."/>
            <person name="Nozaki H."/>
            <person name="Olson B.J."/>
        </authorList>
    </citation>
    <scope>NUCLEOTIDE SEQUENCE [LARGE SCALE GENOMIC DNA]</scope>
    <source>
        <strain evidence="3">NIES-2863</strain>
    </source>
</reference>
<evidence type="ECO:0000313" key="2">
    <source>
        <dbReference type="EMBL" id="KXZ46570.1"/>
    </source>
</evidence>
<feature type="region of interest" description="Disordered" evidence="1">
    <location>
        <begin position="126"/>
        <end position="150"/>
    </location>
</feature>
<sequence length="260" mass="26845">MAEADLPAIAAGLERLAFRTTAPASSLVLLGSSLPILQDTEESSLVAVTRYGRGRLIVFGGERMLTDCCRAPPSALPSSPPPPEAPFDRLIASSLRWAAKAVAGAGHGRNGRDFWRFAEQYEALTLSPPPSPPPVSPPPPPAPPLPLPPAPSNGTAALCLNATTPGLSITRLWPPLPLPVSRTACAAQIAAQIRAGNITAPPEAAPLFAALRGPLCHLVVGPLPNASYVPVGECGTLCPGSSAERCGSPPRNLTTAYPYP</sequence>
<keyword evidence="3" id="KW-1185">Reference proteome</keyword>
<protein>
    <submittedName>
        <fullName evidence="2">Uncharacterized protein</fullName>
    </submittedName>
</protein>
<organism evidence="2 3">
    <name type="scientific">Gonium pectorale</name>
    <name type="common">Green alga</name>
    <dbReference type="NCBI Taxonomy" id="33097"/>
    <lineage>
        <taxon>Eukaryota</taxon>
        <taxon>Viridiplantae</taxon>
        <taxon>Chlorophyta</taxon>
        <taxon>core chlorophytes</taxon>
        <taxon>Chlorophyceae</taxon>
        <taxon>CS clade</taxon>
        <taxon>Chlamydomonadales</taxon>
        <taxon>Volvocaceae</taxon>
        <taxon>Gonium</taxon>
    </lineage>
</organism>
<dbReference type="Proteomes" id="UP000075714">
    <property type="component" value="Unassembled WGS sequence"/>
</dbReference>